<comment type="caution">
    <text evidence="1">The sequence shown here is derived from an EMBL/GenBank/DDBJ whole genome shotgun (WGS) entry which is preliminary data.</text>
</comment>
<dbReference type="EMBL" id="JBHSWI010000001">
    <property type="protein sequence ID" value="MFC6646917.1"/>
    <property type="molecule type" value="Genomic_DNA"/>
</dbReference>
<dbReference type="Proteomes" id="UP001596391">
    <property type="component" value="Unassembled WGS sequence"/>
</dbReference>
<gene>
    <name evidence="1" type="ORF">ACFQBQ_15290</name>
</gene>
<proteinExistence type="predicted"/>
<evidence type="ECO:0000313" key="1">
    <source>
        <dbReference type="EMBL" id="MFC6646917.1"/>
    </source>
</evidence>
<evidence type="ECO:0000313" key="2">
    <source>
        <dbReference type="Proteomes" id="UP001596391"/>
    </source>
</evidence>
<sequence length="57" mass="6200">MVTMRVLETTMIGTPVSPQTNQLIQKELASQPESADPVGMLNLLSALVMGSPEFQLR</sequence>
<dbReference type="RefSeq" id="WP_390235844.1">
    <property type="nucleotide sequence ID" value="NZ_JBHSWI010000001.1"/>
</dbReference>
<protein>
    <recommendedName>
        <fullName evidence="3">DUF1800 domain-containing protein</fullName>
    </recommendedName>
</protein>
<name>A0ABW1ZBW8_9BACT</name>
<accession>A0ABW1ZBW8</accession>
<evidence type="ECO:0008006" key="3">
    <source>
        <dbReference type="Google" id="ProtNLM"/>
    </source>
</evidence>
<keyword evidence="2" id="KW-1185">Reference proteome</keyword>
<organism evidence="1 2">
    <name type="scientific">Granulicella cerasi</name>
    <dbReference type="NCBI Taxonomy" id="741063"/>
    <lineage>
        <taxon>Bacteria</taxon>
        <taxon>Pseudomonadati</taxon>
        <taxon>Acidobacteriota</taxon>
        <taxon>Terriglobia</taxon>
        <taxon>Terriglobales</taxon>
        <taxon>Acidobacteriaceae</taxon>
        <taxon>Granulicella</taxon>
    </lineage>
</organism>
<reference evidence="2" key="1">
    <citation type="journal article" date="2019" name="Int. J. Syst. Evol. Microbiol.">
        <title>The Global Catalogue of Microorganisms (GCM) 10K type strain sequencing project: providing services to taxonomists for standard genome sequencing and annotation.</title>
        <authorList>
            <consortium name="The Broad Institute Genomics Platform"/>
            <consortium name="The Broad Institute Genome Sequencing Center for Infectious Disease"/>
            <person name="Wu L."/>
            <person name="Ma J."/>
        </authorList>
    </citation>
    <scope>NUCLEOTIDE SEQUENCE [LARGE SCALE GENOMIC DNA]</scope>
    <source>
        <strain evidence="2">CGMCC 1.16026</strain>
    </source>
</reference>